<reference evidence="4" key="1">
    <citation type="journal article" date="2019" name="Int. J. Syst. Evol. Microbiol.">
        <title>The Global Catalogue of Microorganisms (GCM) 10K type strain sequencing project: providing services to taxonomists for standard genome sequencing and annotation.</title>
        <authorList>
            <consortium name="The Broad Institute Genomics Platform"/>
            <consortium name="The Broad Institute Genome Sequencing Center for Infectious Disease"/>
            <person name="Wu L."/>
            <person name="Ma J."/>
        </authorList>
    </citation>
    <scope>NUCLEOTIDE SEQUENCE [LARGE SCALE GENOMIC DNA]</scope>
    <source>
        <strain evidence="4">JCM 16001</strain>
    </source>
</reference>
<accession>A0ABP4TJB9</accession>
<comment type="caution">
    <text evidence="3">The sequence shown here is derived from an EMBL/GenBank/DDBJ whole genome shotgun (WGS) entry which is preliminary data.</text>
</comment>
<keyword evidence="4" id="KW-1185">Reference proteome</keyword>
<proteinExistence type="inferred from homology"/>
<feature type="domain" description="HTH marR-type" evidence="2">
    <location>
        <begin position="23"/>
        <end position="70"/>
    </location>
</feature>
<sequence>MTGDPARQERLRELNLGLVFREVLAASEPVSRTELAAATGLTRPTITRIVEELLAGRLVSETGATPDGRAGRPRVGLTLSRTGPAGLGLDIRSDGLAACVVDLAGRVRHLAFAPLTDTDAPAVLDRLGRMAAEAVAATAAEDLTVVTATLAVPGPVDGGIVRTAPALGWRDVDAVELLDAALSGLGLATAVDSEANLAARGELHAAGDRSPSHFDGAASHFIYVSGGLDIGAGIVMDGRLMRGARGWGGELGHVTVDPEGKPCRCGSRGCLQTYASLPALLGGEAVPPGTSPESVILGRADAGRPETLAALDTAASALGVALANVCNLLGIDTVFLGGSFALMDSWLSAGVRAELAQRVLFADWAPVAVRPATIGPDAAAIGAALAVVDRVSTDPAAWIAANR</sequence>
<comment type="similarity">
    <text evidence="1">Belongs to the ROK (NagC/XylR) family.</text>
</comment>
<dbReference type="SUPFAM" id="SSF53067">
    <property type="entry name" value="Actin-like ATPase domain"/>
    <property type="match status" value="1"/>
</dbReference>
<evidence type="ECO:0000259" key="2">
    <source>
        <dbReference type="Pfam" id="PF12802"/>
    </source>
</evidence>
<organism evidence="3 4">
    <name type="scientific">Glycomyces endophyticus</name>
    <dbReference type="NCBI Taxonomy" id="480996"/>
    <lineage>
        <taxon>Bacteria</taxon>
        <taxon>Bacillati</taxon>
        <taxon>Actinomycetota</taxon>
        <taxon>Actinomycetes</taxon>
        <taxon>Glycomycetales</taxon>
        <taxon>Glycomycetaceae</taxon>
        <taxon>Glycomyces</taxon>
    </lineage>
</organism>
<dbReference type="Gene3D" id="3.30.420.40">
    <property type="match status" value="2"/>
</dbReference>
<evidence type="ECO:0000256" key="1">
    <source>
        <dbReference type="ARBA" id="ARBA00006479"/>
    </source>
</evidence>
<dbReference type="InterPro" id="IPR043129">
    <property type="entry name" value="ATPase_NBD"/>
</dbReference>
<dbReference type="Proteomes" id="UP001499851">
    <property type="component" value="Unassembled WGS sequence"/>
</dbReference>
<dbReference type="Pfam" id="PF00480">
    <property type="entry name" value="ROK"/>
    <property type="match status" value="1"/>
</dbReference>
<dbReference type="RefSeq" id="WP_344490315.1">
    <property type="nucleotide sequence ID" value="NZ_BAAAQF010000020.1"/>
</dbReference>
<evidence type="ECO:0000313" key="3">
    <source>
        <dbReference type="EMBL" id="GAA1688955.1"/>
    </source>
</evidence>
<name>A0ABP4TJB9_9ACTN</name>
<dbReference type="EMBL" id="BAAAQF010000020">
    <property type="protein sequence ID" value="GAA1688955.1"/>
    <property type="molecule type" value="Genomic_DNA"/>
</dbReference>
<dbReference type="InterPro" id="IPR036390">
    <property type="entry name" value="WH_DNA-bd_sf"/>
</dbReference>
<dbReference type="SUPFAM" id="SSF46785">
    <property type="entry name" value="Winged helix' DNA-binding domain"/>
    <property type="match status" value="1"/>
</dbReference>
<gene>
    <name evidence="3" type="ORF">GCM10009830_40680</name>
</gene>
<protein>
    <submittedName>
        <fullName evidence="3">ROK family transcriptional regulator</fullName>
    </submittedName>
</protein>
<dbReference type="InterPro" id="IPR036388">
    <property type="entry name" value="WH-like_DNA-bd_sf"/>
</dbReference>
<evidence type="ECO:0000313" key="4">
    <source>
        <dbReference type="Proteomes" id="UP001499851"/>
    </source>
</evidence>
<dbReference type="InterPro" id="IPR000835">
    <property type="entry name" value="HTH_MarR-typ"/>
</dbReference>
<dbReference type="PANTHER" id="PTHR18964">
    <property type="entry name" value="ROK (REPRESSOR, ORF, KINASE) FAMILY"/>
    <property type="match status" value="1"/>
</dbReference>
<dbReference type="Pfam" id="PF12802">
    <property type="entry name" value="MarR_2"/>
    <property type="match status" value="1"/>
</dbReference>
<dbReference type="PANTHER" id="PTHR18964:SF149">
    <property type="entry name" value="BIFUNCTIONAL UDP-N-ACETYLGLUCOSAMINE 2-EPIMERASE_N-ACETYLMANNOSAMINE KINASE"/>
    <property type="match status" value="1"/>
</dbReference>
<dbReference type="Gene3D" id="1.10.10.10">
    <property type="entry name" value="Winged helix-like DNA-binding domain superfamily/Winged helix DNA-binding domain"/>
    <property type="match status" value="1"/>
</dbReference>
<dbReference type="InterPro" id="IPR000600">
    <property type="entry name" value="ROK"/>
</dbReference>